<dbReference type="InterPro" id="IPR000917">
    <property type="entry name" value="Sulfatase_N"/>
</dbReference>
<gene>
    <name evidence="2" type="ORF">C2R22_13825</name>
</gene>
<dbReference type="Gene3D" id="3.40.720.10">
    <property type="entry name" value="Alkaline Phosphatase, subunit A"/>
    <property type="match status" value="1"/>
</dbReference>
<dbReference type="EMBL" id="CP026309">
    <property type="protein sequence ID" value="AUV82585.1"/>
    <property type="molecule type" value="Genomic_DNA"/>
</dbReference>
<reference evidence="2 3" key="1">
    <citation type="submission" date="2018-01" db="EMBL/GenBank/DDBJ databases">
        <title>Complete genome sequence of Salinigranum rubrum GX10T, an extremely halophilic archaeon isolated from a marine solar saltern.</title>
        <authorList>
            <person name="Han S."/>
        </authorList>
    </citation>
    <scope>NUCLEOTIDE SEQUENCE [LARGE SCALE GENOMIC DNA]</scope>
    <source>
        <strain evidence="2 3">GX10</strain>
    </source>
</reference>
<dbReference type="OrthoDB" id="3164at2157"/>
<dbReference type="RefSeq" id="WP_103426274.1">
    <property type="nucleotide sequence ID" value="NZ_CP026309.1"/>
</dbReference>
<evidence type="ECO:0000259" key="1">
    <source>
        <dbReference type="Pfam" id="PF00884"/>
    </source>
</evidence>
<dbReference type="Pfam" id="PF00884">
    <property type="entry name" value="Sulfatase"/>
    <property type="match status" value="1"/>
</dbReference>
<dbReference type="KEGG" id="srub:C2R22_13825"/>
<dbReference type="PANTHER" id="PTHR43751:SF3">
    <property type="entry name" value="SULFATASE N-TERMINAL DOMAIN-CONTAINING PROTEIN"/>
    <property type="match status" value="1"/>
</dbReference>
<dbReference type="InterPro" id="IPR052701">
    <property type="entry name" value="GAG_Ulvan_Degrading_Sulfatases"/>
</dbReference>
<proteinExistence type="predicted"/>
<feature type="domain" description="Sulfatase N-terminal" evidence="1">
    <location>
        <begin position="3"/>
        <end position="305"/>
    </location>
</feature>
<dbReference type="PANTHER" id="PTHR43751">
    <property type="entry name" value="SULFATASE"/>
    <property type="match status" value="1"/>
</dbReference>
<sequence>MARNIVLITADSIRADHCGFMGYDAETTPTLDRLADDGLVFESAIAPGPSTTQSMPAIFTGDYPVKRETDTSSELKARREFFQPHMRARQTIPDQLARDGYETGGFTPNPYTSRFTGFDEGFDHFEDFISDSRSSFYEFLFEKIDTLGPVVSLARMGLNAVKQEEVFKPWENYYGEIEAWLSDAEEPYFLWVHLMDPHFPFLVPSEYRSQSWVRMHEANWKFWQALRNGTSLDERTTERLLTAYDDTLRYTDAFVERLYEDVADTDPIVVFHGDHGEGFGEHGSYSHGYDLYQENIHVPFLVSGAERGTVEAPVTLEELPGMIHALRQGDSLDAFGRPYVVSQTLDASNVAVVGSSWKYIGDADSSALYSLAANEHETIDNEDLLDLCEAIVRQRTSQQDTQGATISAVGRASIQPS</sequence>
<dbReference type="AlphaFoldDB" id="A0A2I8VL17"/>
<organism evidence="2 3">
    <name type="scientific">Salinigranum rubrum</name>
    <dbReference type="NCBI Taxonomy" id="755307"/>
    <lineage>
        <taxon>Archaea</taxon>
        <taxon>Methanobacteriati</taxon>
        <taxon>Methanobacteriota</taxon>
        <taxon>Stenosarchaea group</taxon>
        <taxon>Halobacteria</taxon>
        <taxon>Halobacteriales</taxon>
        <taxon>Haloferacaceae</taxon>
        <taxon>Salinigranum</taxon>
    </lineage>
</organism>
<dbReference type="CDD" id="cd16148">
    <property type="entry name" value="sulfatase_like"/>
    <property type="match status" value="1"/>
</dbReference>
<dbReference type="InterPro" id="IPR017850">
    <property type="entry name" value="Alkaline_phosphatase_core_sf"/>
</dbReference>
<keyword evidence="3" id="KW-1185">Reference proteome</keyword>
<evidence type="ECO:0000313" key="3">
    <source>
        <dbReference type="Proteomes" id="UP000236584"/>
    </source>
</evidence>
<dbReference type="Proteomes" id="UP000236584">
    <property type="component" value="Chromosome"/>
</dbReference>
<dbReference type="GeneID" id="35593190"/>
<accession>A0A2I8VL17</accession>
<dbReference type="SUPFAM" id="SSF53649">
    <property type="entry name" value="Alkaline phosphatase-like"/>
    <property type="match status" value="1"/>
</dbReference>
<protein>
    <submittedName>
        <fullName evidence="2">Arylsulfatase</fullName>
    </submittedName>
</protein>
<name>A0A2I8VL17_9EURY</name>
<evidence type="ECO:0000313" key="2">
    <source>
        <dbReference type="EMBL" id="AUV82585.1"/>
    </source>
</evidence>